<reference evidence="2" key="2">
    <citation type="submission" date="2014-05" db="EMBL/GenBank/DDBJ databases">
        <title>Draft genome sequence of Virgibacillus massiliensis Vm-5.</title>
        <authorList>
            <person name="Khelaifia S."/>
            <person name="Croce O."/>
            <person name="Lagier J.C."/>
            <person name="Raoult D."/>
        </authorList>
    </citation>
    <scope>NUCLEOTIDE SEQUENCE [LARGE SCALE GENOMIC DNA]</scope>
    <source>
        <strain evidence="2">Vm-5</strain>
    </source>
</reference>
<accession>A0A024QIB5</accession>
<reference evidence="1 2" key="1">
    <citation type="submission" date="2014-03" db="EMBL/GenBank/DDBJ databases">
        <authorList>
            <person name="Urmite Genomes U."/>
        </authorList>
    </citation>
    <scope>NUCLEOTIDE SEQUENCE [LARGE SCALE GENOMIC DNA]</scope>
    <source>
        <strain evidence="1 2">Vm-5</strain>
    </source>
</reference>
<dbReference type="OrthoDB" id="9762913at2"/>
<dbReference type="EMBL" id="CCDP010000003">
    <property type="protein sequence ID" value="CDQ41925.1"/>
    <property type="molecule type" value="Genomic_DNA"/>
</dbReference>
<gene>
    <name evidence="1" type="ORF">BN990_04304</name>
</gene>
<dbReference type="STRING" id="1462526.BN990_04304"/>
<dbReference type="Proteomes" id="UP000028875">
    <property type="component" value="Unassembled WGS sequence"/>
</dbReference>
<keyword evidence="2" id="KW-1185">Reference proteome</keyword>
<evidence type="ECO:0000313" key="1">
    <source>
        <dbReference type="EMBL" id="CDQ41925.1"/>
    </source>
</evidence>
<comment type="caution">
    <text evidence="1">The sequence shown here is derived from an EMBL/GenBank/DDBJ whole genome shotgun (WGS) entry which is preliminary data.</text>
</comment>
<organism evidence="1 2">
    <name type="scientific">Virgibacillus massiliensis</name>
    <dbReference type="NCBI Taxonomy" id="1462526"/>
    <lineage>
        <taxon>Bacteria</taxon>
        <taxon>Bacillati</taxon>
        <taxon>Bacillota</taxon>
        <taxon>Bacilli</taxon>
        <taxon>Bacillales</taxon>
        <taxon>Bacillaceae</taxon>
        <taxon>Virgibacillus</taxon>
    </lineage>
</organism>
<proteinExistence type="predicted"/>
<protein>
    <submittedName>
        <fullName evidence="1">Uncharacterized protein</fullName>
    </submittedName>
</protein>
<dbReference type="AlphaFoldDB" id="A0A024QIB5"/>
<name>A0A024QIB5_9BACI</name>
<dbReference type="RefSeq" id="WP_038246973.1">
    <property type="nucleotide sequence ID" value="NZ_BNER01000008.1"/>
</dbReference>
<evidence type="ECO:0000313" key="2">
    <source>
        <dbReference type="Proteomes" id="UP000028875"/>
    </source>
</evidence>
<sequence>MKDLTISISEEQEKFLKQFASKQYSGADDNLITADPFHAVETKQYKYIPYSSDITEFYEDLPLVFTSDDEYDAWFEDETELIRDWYDSRGEDCPIEIKSFSEVDGEEILTADGQEKLIIDYDDYFEAYDIELRAIAWKDYEWKYVASFFILDEAKRYMKYQSHNLCEPRTYTWHPGYQNQGDFVPFRNLLMKIGTQLNNEEVTNNESSS</sequence>